<dbReference type="EMBL" id="FOMW01000002">
    <property type="protein sequence ID" value="SFD69773.1"/>
    <property type="molecule type" value="Genomic_DNA"/>
</dbReference>
<protein>
    <submittedName>
        <fullName evidence="2">Bifunctional DNA primase/polymerase, N-terminal</fullName>
    </submittedName>
</protein>
<dbReference type="STRING" id="74348.SAMN04488523_102110"/>
<organism evidence="2 3">
    <name type="scientific">Sulfitobacter brevis</name>
    <dbReference type="NCBI Taxonomy" id="74348"/>
    <lineage>
        <taxon>Bacteria</taxon>
        <taxon>Pseudomonadati</taxon>
        <taxon>Pseudomonadota</taxon>
        <taxon>Alphaproteobacteria</taxon>
        <taxon>Rhodobacterales</taxon>
        <taxon>Roseobacteraceae</taxon>
        <taxon>Sulfitobacter</taxon>
    </lineage>
</organism>
<dbReference type="InterPro" id="IPR015330">
    <property type="entry name" value="DNA_primase/pol_bifunc_N"/>
</dbReference>
<keyword evidence="3" id="KW-1185">Reference proteome</keyword>
<feature type="domain" description="DNA primase/polymerase bifunctional N-terminal" evidence="1">
    <location>
        <begin position="6"/>
        <end position="170"/>
    </location>
</feature>
<evidence type="ECO:0000259" key="1">
    <source>
        <dbReference type="SMART" id="SM00943"/>
    </source>
</evidence>
<dbReference type="AlphaFoldDB" id="A0A1I1ULZ8"/>
<sequence length="170" mass="18713">MNMLEAALDHAFKGHFVFPTHSVLEGSCTCNKPDCSSPGKHPITMGWQGAATTDPTQIRAWWTQWPWANIGIAMGPSRLIVLDVDVSETKDGRITLARLEREYRALPKTYTVRTGSGGLHYYFAANETVVKNSVGRLGEGLDIRSDGGYVIAPPSLHISGNRYSVEHQND</sequence>
<dbReference type="RefSeq" id="WP_177209396.1">
    <property type="nucleotide sequence ID" value="NZ_FOMW01000002.1"/>
</dbReference>
<gene>
    <name evidence="2" type="ORF">SAMN04488523_102110</name>
</gene>
<dbReference type="SMART" id="SM00943">
    <property type="entry name" value="Prim-Pol"/>
    <property type="match status" value="1"/>
</dbReference>
<dbReference type="CDD" id="cd04859">
    <property type="entry name" value="Prim_Pol"/>
    <property type="match status" value="1"/>
</dbReference>
<proteinExistence type="predicted"/>
<reference evidence="2 3" key="1">
    <citation type="submission" date="2016-10" db="EMBL/GenBank/DDBJ databases">
        <authorList>
            <person name="de Groot N.N."/>
        </authorList>
    </citation>
    <scope>NUCLEOTIDE SEQUENCE [LARGE SCALE GENOMIC DNA]</scope>
    <source>
        <strain evidence="2 3">DSM 11443</strain>
    </source>
</reference>
<evidence type="ECO:0000313" key="2">
    <source>
        <dbReference type="EMBL" id="SFD69773.1"/>
    </source>
</evidence>
<name>A0A1I1ULZ8_9RHOB</name>
<dbReference type="Pfam" id="PF09250">
    <property type="entry name" value="Prim-Pol"/>
    <property type="match status" value="1"/>
</dbReference>
<dbReference type="SUPFAM" id="SSF56747">
    <property type="entry name" value="Prim-pol domain"/>
    <property type="match status" value="1"/>
</dbReference>
<evidence type="ECO:0000313" key="3">
    <source>
        <dbReference type="Proteomes" id="UP000198977"/>
    </source>
</evidence>
<accession>A0A1I1ULZ8</accession>
<dbReference type="Proteomes" id="UP000198977">
    <property type="component" value="Unassembled WGS sequence"/>
</dbReference>